<dbReference type="OrthoDB" id="345880at2"/>
<dbReference type="Proteomes" id="UP000198348">
    <property type="component" value="Unassembled WGS sequence"/>
</dbReference>
<feature type="domain" description="Peptidase M28" evidence="4">
    <location>
        <begin position="247"/>
        <end position="457"/>
    </location>
</feature>
<proteinExistence type="predicted"/>
<evidence type="ECO:0000313" key="5">
    <source>
        <dbReference type="EMBL" id="SNR29109.1"/>
    </source>
</evidence>
<feature type="chain" id="PRO_5038683147" evidence="2">
    <location>
        <begin position="22"/>
        <end position="513"/>
    </location>
</feature>
<evidence type="ECO:0000313" key="6">
    <source>
        <dbReference type="Proteomes" id="UP000198348"/>
    </source>
</evidence>
<gene>
    <name evidence="5" type="ORF">SAMN06265360_101307</name>
</gene>
<keyword evidence="5" id="KW-0378">Hydrolase</keyword>
<dbReference type="EMBL" id="FZNW01000001">
    <property type="protein sequence ID" value="SNR29109.1"/>
    <property type="molecule type" value="Genomic_DNA"/>
</dbReference>
<dbReference type="GO" id="GO:0008235">
    <property type="term" value="F:metalloexopeptidase activity"/>
    <property type="evidence" value="ECO:0007669"/>
    <property type="project" value="InterPro"/>
</dbReference>
<dbReference type="SUPFAM" id="SSF52025">
    <property type="entry name" value="PA domain"/>
    <property type="match status" value="1"/>
</dbReference>
<dbReference type="Gene3D" id="3.40.630.10">
    <property type="entry name" value="Zn peptidases"/>
    <property type="match status" value="1"/>
</dbReference>
<dbReference type="Pfam" id="PF04389">
    <property type="entry name" value="Peptidase_M28"/>
    <property type="match status" value="1"/>
</dbReference>
<name>A0A238V6H6_9PSEU</name>
<dbReference type="Pfam" id="PF02225">
    <property type="entry name" value="PA"/>
    <property type="match status" value="1"/>
</dbReference>
<feature type="domain" description="PA" evidence="3">
    <location>
        <begin position="139"/>
        <end position="224"/>
    </location>
</feature>
<dbReference type="Gene3D" id="3.50.30.30">
    <property type="match status" value="1"/>
</dbReference>
<dbReference type="InterPro" id="IPR003137">
    <property type="entry name" value="PA_domain"/>
</dbReference>
<keyword evidence="5" id="KW-0645">Protease</keyword>
<dbReference type="InterPro" id="IPR007484">
    <property type="entry name" value="Peptidase_M28"/>
</dbReference>
<keyword evidence="2" id="KW-0732">Signal</keyword>
<keyword evidence="5" id="KW-0121">Carboxypeptidase</keyword>
<dbReference type="PANTHER" id="PTHR12147">
    <property type="entry name" value="METALLOPEPTIDASE M28 FAMILY MEMBER"/>
    <property type="match status" value="1"/>
</dbReference>
<keyword evidence="6" id="KW-1185">Reference proteome</keyword>
<dbReference type="AlphaFoldDB" id="A0A238V6H6"/>
<dbReference type="InterPro" id="IPR046450">
    <property type="entry name" value="PA_dom_sf"/>
</dbReference>
<dbReference type="PANTHER" id="PTHR12147:SF26">
    <property type="entry name" value="PEPTIDASE M28 DOMAIN-CONTAINING PROTEIN"/>
    <property type="match status" value="1"/>
</dbReference>
<feature type="signal peptide" evidence="2">
    <location>
        <begin position="1"/>
        <end position="21"/>
    </location>
</feature>
<accession>A0A238V6H6</accession>
<organism evidence="5 6">
    <name type="scientific">Haloechinothrix alba</name>
    <dbReference type="NCBI Taxonomy" id="664784"/>
    <lineage>
        <taxon>Bacteria</taxon>
        <taxon>Bacillati</taxon>
        <taxon>Actinomycetota</taxon>
        <taxon>Actinomycetes</taxon>
        <taxon>Pseudonocardiales</taxon>
        <taxon>Pseudonocardiaceae</taxon>
        <taxon>Haloechinothrix</taxon>
    </lineage>
</organism>
<feature type="region of interest" description="Disordered" evidence="1">
    <location>
        <begin position="480"/>
        <end position="513"/>
    </location>
</feature>
<evidence type="ECO:0000256" key="1">
    <source>
        <dbReference type="SAM" id="MobiDB-lite"/>
    </source>
</evidence>
<dbReference type="GO" id="GO:0006508">
    <property type="term" value="P:proteolysis"/>
    <property type="evidence" value="ECO:0007669"/>
    <property type="project" value="InterPro"/>
</dbReference>
<evidence type="ECO:0000256" key="2">
    <source>
        <dbReference type="SAM" id="SignalP"/>
    </source>
</evidence>
<sequence>MSRLRKAIAVPAAVLAGAALAVTTGPAALAGSGSDAADLPDELAASIKLGEVNRHLTAFQRIAATSDGNRASGTEGYDRSAEYVAGKLADAGFIVSRQEFPFVYFETLAEELASGGEEYEIDIMRYSPSTPEGGLSARTVAAPESDEPGCDADAYDGVDADGKIALIQRGACTFAAKQEAAAEAGAAAAVVYNNEEGPLHGTLGAPSGNGIPIGGVSDAAGAELVAAAGEEATLDLRAITEERTTYNVVAETRTGATDNVVMAGAHLDSVVEGAGVNDNGTGSAALLQTALEMGSQPDVNNAVRFAWWGAEEVGLVGSTHYVQSLSFEEQLDIAMYLNFDMVGSPNGGYFVYDGDGDEFEQPGPPGSDAIERSFVERLSEQGVASEPSELNMRSDYAEFMAQGIPVGGLFTGAEDTKTEEQADKWGGQAGEVFDPCYHTECDHMGNVNRGILMDNVSAIAFVAGSYALSTEDVNGLAAGESASHAERAQQRAVQLRSTTLDRSGSAHAEPAPS</sequence>
<feature type="compositionally biased region" description="Polar residues" evidence="1">
    <location>
        <begin position="491"/>
        <end position="502"/>
    </location>
</feature>
<evidence type="ECO:0000259" key="4">
    <source>
        <dbReference type="Pfam" id="PF04389"/>
    </source>
</evidence>
<dbReference type="RefSeq" id="WP_089299621.1">
    <property type="nucleotide sequence ID" value="NZ_FZNW01000001.1"/>
</dbReference>
<reference evidence="6" key="1">
    <citation type="submission" date="2017-06" db="EMBL/GenBank/DDBJ databases">
        <authorList>
            <person name="Varghese N."/>
            <person name="Submissions S."/>
        </authorList>
    </citation>
    <scope>NUCLEOTIDE SEQUENCE [LARGE SCALE GENOMIC DNA]</scope>
    <source>
        <strain evidence="6">DSM 45207</strain>
    </source>
</reference>
<dbReference type="InterPro" id="IPR045175">
    <property type="entry name" value="M28_fam"/>
</dbReference>
<dbReference type="SUPFAM" id="SSF53187">
    <property type="entry name" value="Zn-dependent exopeptidases"/>
    <property type="match status" value="1"/>
</dbReference>
<dbReference type="GO" id="GO:0004180">
    <property type="term" value="F:carboxypeptidase activity"/>
    <property type="evidence" value="ECO:0007669"/>
    <property type="project" value="UniProtKB-KW"/>
</dbReference>
<evidence type="ECO:0000259" key="3">
    <source>
        <dbReference type="Pfam" id="PF02225"/>
    </source>
</evidence>
<protein>
    <submittedName>
        <fullName evidence="5">Zn-dependent amino- or carboxypeptidase, M28 family</fullName>
    </submittedName>
</protein>